<feature type="coiled-coil region" evidence="1">
    <location>
        <begin position="222"/>
        <end position="256"/>
    </location>
</feature>
<proteinExistence type="predicted"/>
<reference evidence="2" key="1">
    <citation type="journal article" date="2021" name="Proc. Natl. Acad. Sci. U.S.A.">
        <title>A Catalog of Tens of Thousands of Viruses from Human Metagenomes Reveals Hidden Associations with Chronic Diseases.</title>
        <authorList>
            <person name="Tisza M.J."/>
            <person name="Buck C.B."/>
        </authorList>
    </citation>
    <scope>NUCLEOTIDE SEQUENCE</scope>
    <source>
        <strain evidence="2">Ctkyp1</strain>
    </source>
</reference>
<accession>A0A8S5P3F3</accession>
<organism evidence="2">
    <name type="scientific">Siphoviridae sp. ctkyp1</name>
    <dbReference type="NCBI Taxonomy" id="2825646"/>
    <lineage>
        <taxon>Viruses</taxon>
        <taxon>Duplodnaviria</taxon>
        <taxon>Heunggongvirae</taxon>
        <taxon>Uroviricota</taxon>
        <taxon>Caudoviricetes</taxon>
    </lineage>
</organism>
<evidence type="ECO:0000256" key="1">
    <source>
        <dbReference type="SAM" id="Coils"/>
    </source>
</evidence>
<dbReference type="Gene3D" id="3.40.50.300">
    <property type="entry name" value="P-loop containing nucleotide triphosphate hydrolases"/>
    <property type="match status" value="1"/>
</dbReference>
<dbReference type="EMBL" id="BK015328">
    <property type="protein sequence ID" value="DAE01615.1"/>
    <property type="molecule type" value="Genomic_DNA"/>
</dbReference>
<evidence type="ECO:0000313" key="2">
    <source>
        <dbReference type="EMBL" id="DAE01615.1"/>
    </source>
</evidence>
<name>A0A8S5P3F3_9CAUD</name>
<feature type="coiled-coil region" evidence="1">
    <location>
        <begin position="376"/>
        <end position="547"/>
    </location>
</feature>
<protein>
    <submittedName>
        <fullName evidence="2">Chromosome partition protein</fullName>
    </submittedName>
</protein>
<keyword evidence="1" id="KW-0175">Coiled coil</keyword>
<dbReference type="SUPFAM" id="SSF52540">
    <property type="entry name" value="P-loop containing nucleoside triphosphate hydrolases"/>
    <property type="match status" value="1"/>
</dbReference>
<feature type="coiled-coil region" evidence="1">
    <location>
        <begin position="280"/>
        <end position="342"/>
    </location>
</feature>
<sequence length="675" mass="76602">MKKIEVREIRLTDFKGQSEKKIEFGHRTVVSGKNGCGKTTLADAHMWEFCDKDYSLKSNPDIRPDDGRECLPRVDIDLVIDGKPVSVAKFQKRTESKPKDGKLGKVALSNKYEINGVPKAERDFKADLKERGFDFDNFLMLSHMEIFTDLKDADARKILFSMSDGAGKSDLEIAKTVPDCAELIPLLETYKADEIKAMNSATLKKAEEQLKAIPNQIIGMEQAKVDADVAELELQKNALQEQISDIEKQLTQTENERISKLRVELSDLSIRKNSFELKAREEISARKAEIQIKINELESERNLKAAELNRKTSDLESLRAQKKELLEKLQNARTQYPKIKDAEWDNTVLENIESETFKDAETICPTCGQNLPSEQIEQLKSRFEQKKQERINQQLKAKEEWEQDKKRKLDEVIQAGNKTSAGMKEAHKQEEILTSEISKLTDELEQIIASLNVENKNMESIPEKPDFSENAEYQQILTTIKEKEQELNSLDDGEEAKKQLSEQLYGKKQELAAVNQKIGEANNNVRIDEQIEKLQESQKQYAQSKADAQMILYELKSLSMAKNTALEDAVNQYFDGVKVKLFDTQKNGEVVDACIWYVQDKDGNWKKLIGNANTALMMKGKIAIMDGLQKFYGVSYPIFVDCAAELDNSSLAGIKADAQLIFLKVAEGDMTVTEI</sequence>
<dbReference type="InterPro" id="IPR027417">
    <property type="entry name" value="P-loop_NTPase"/>
</dbReference>